<proteinExistence type="predicted"/>
<organism evidence="3 4">
    <name type="scientific">Salvia divinorum</name>
    <name type="common">Maria pastora</name>
    <name type="synonym">Diviner's sage</name>
    <dbReference type="NCBI Taxonomy" id="28513"/>
    <lineage>
        <taxon>Eukaryota</taxon>
        <taxon>Viridiplantae</taxon>
        <taxon>Streptophyta</taxon>
        <taxon>Embryophyta</taxon>
        <taxon>Tracheophyta</taxon>
        <taxon>Spermatophyta</taxon>
        <taxon>Magnoliopsida</taxon>
        <taxon>eudicotyledons</taxon>
        <taxon>Gunneridae</taxon>
        <taxon>Pentapetalae</taxon>
        <taxon>asterids</taxon>
        <taxon>lamiids</taxon>
        <taxon>Lamiales</taxon>
        <taxon>Lamiaceae</taxon>
        <taxon>Nepetoideae</taxon>
        <taxon>Mentheae</taxon>
        <taxon>Salviinae</taxon>
        <taxon>Salvia</taxon>
        <taxon>Salvia subgen. Calosphace</taxon>
    </lineage>
</organism>
<dbReference type="Proteomes" id="UP001567538">
    <property type="component" value="Unassembled WGS sequence"/>
</dbReference>
<keyword evidence="2" id="KW-0472">Membrane</keyword>
<feature type="transmembrane region" description="Helical" evidence="2">
    <location>
        <begin position="54"/>
        <end position="75"/>
    </location>
</feature>
<comment type="caution">
    <text evidence="3">The sequence shown here is derived from an EMBL/GenBank/DDBJ whole genome shotgun (WGS) entry which is preliminary data.</text>
</comment>
<protein>
    <submittedName>
        <fullName evidence="3">Corepressor interacting with RBPJ 1</fullName>
    </submittedName>
</protein>
<reference evidence="3 4" key="1">
    <citation type="submission" date="2024-06" db="EMBL/GenBank/DDBJ databases">
        <title>A chromosome level genome sequence of Diviner's sage (Salvia divinorum).</title>
        <authorList>
            <person name="Ford S.A."/>
            <person name="Ro D.-K."/>
            <person name="Ness R.W."/>
            <person name="Phillips M.A."/>
        </authorList>
    </citation>
    <scope>NUCLEOTIDE SEQUENCE [LARGE SCALE GENOMIC DNA]</scope>
    <source>
        <strain evidence="3">SAF-2024a</strain>
        <tissue evidence="3">Leaf</tissue>
    </source>
</reference>
<feature type="compositionally biased region" description="Low complexity" evidence="1">
    <location>
        <begin position="135"/>
        <end position="147"/>
    </location>
</feature>
<feature type="region of interest" description="Disordered" evidence="1">
    <location>
        <begin position="122"/>
        <end position="161"/>
    </location>
</feature>
<evidence type="ECO:0000313" key="3">
    <source>
        <dbReference type="EMBL" id="KAL1533602.1"/>
    </source>
</evidence>
<feature type="transmembrane region" description="Helical" evidence="2">
    <location>
        <begin position="87"/>
        <end position="111"/>
    </location>
</feature>
<keyword evidence="2" id="KW-1133">Transmembrane helix</keyword>
<accession>A0ABD1FP39</accession>
<keyword evidence="4" id="KW-1185">Reference proteome</keyword>
<feature type="compositionally biased region" description="Basic residues" evidence="1">
    <location>
        <begin position="219"/>
        <end position="238"/>
    </location>
</feature>
<dbReference type="PANTHER" id="PTHR35278">
    <property type="entry name" value="TRANSMEMBRANE PROTEIN-RELATED"/>
    <property type="match status" value="1"/>
</dbReference>
<evidence type="ECO:0000256" key="2">
    <source>
        <dbReference type="SAM" id="Phobius"/>
    </source>
</evidence>
<evidence type="ECO:0000313" key="4">
    <source>
        <dbReference type="Proteomes" id="UP001567538"/>
    </source>
</evidence>
<keyword evidence="2" id="KW-0812">Transmembrane</keyword>
<gene>
    <name evidence="3" type="ORF">AAHA92_33466</name>
</gene>
<dbReference type="EMBL" id="JBEAFC010000014">
    <property type="protein sequence ID" value="KAL1533602.1"/>
    <property type="molecule type" value="Genomic_DNA"/>
</dbReference>
<dbReference type="AlphaFoldDB" id="A0ABD1FP39"/>
<dbReference type="PANTHER" id="PTHR35278:SF1">
    <property type="entry name" value="F8K7.16"/>
    <property type="match status" value="1"/>
</dbReference>
<evidence type="ECO:0000256" key="1">
    <source>
        <dbReference type="SAM" id="MobiDB-lite"/>
    </source>
</evidence>
<name>A0ABD1FP39_SALDI</name>
<sequence>MGNSVGSVFSGVGQVVGNIFGHPLDFLSGKACNSVCAPTWDFICYIENFCVAQLLKFVMVAILAYFVLLFFYLLFSLGICQCICRTLFHIIWGFFSSYFSALHCCCSYFCLKLQSVKRNRRRMRRQRRDVEAPNSSGSSSSSSSSSSSGGGGEEGGEMSRFGPRRNVECKISELSKRRRYKEEHLRRSLRANSHRAGVEFSGNSRHLSRMKNVDDHIRVTRNSKFARKGSRHGARPRGGRPSLMLEGRVTE</sequence>
<feature type="region of interest" description="Disordered" evidence="1">
    <location>
        <begin position="211"/>
        <end position="251"/>
    </location>
</feature>